<proteinExistence type="predicted"/>
<name>A0A369KBD9_HYPMA</name>
<accession>A0A369KBD9</accession>
<evidence type="ECO:0000313" key="1">
    <source>
        <dbReference type="EMBL" id="RDB29975.1"/>
    </source>
</evidence>
<protein>
    <submittedName>
        <fullName evidence="1">Uncharacterized protein</fullName>
    </submittedName>
</protein>
<dbReference type="EMBL" id="LUEZ02000009">
    <property type="protein sequence ID" value="RDB29975.1"/>
    <property type="molecule type" value="Genomic_DNA"/>
</dbReference>
<sequence>MKTKQDPKRGRRPVKAAIANLQNSATPVPLNVIDLLMSVLGHPKIKVMQMLVDGSARTATTHRVHFEEVGHHLREVTPGHEARVAPIPAASDDAERFVRSGLETWRAPRPMLASRDAAAGSARESRNQMFLTSPVHSRTRKISLRAEETIYSRSWRTAKVCVCDSK</sequence>
<dbReference type="InParanoid" id="A0A369KBD9"/>
<reference evidence="1" key="1">
    <citation type="submission" date="2018-04" db="EMBL/GenBank/DDBJ databases">
        <title>Whole genome sequencing of Hypsizygus marmoreus.</title>
        <authorList>
            <person name="Choi I.-G."/>
            <person name="Min B."/>
            <person name="Kim J.-G."/>
            <person name="Kim S."/>
            <person name="Oh Y.-L."/>
            <person name="Kong W.-S."/>
            <person name="Park H."/>
            <person name="Jeong J."/>
            <person name="Song E.-S."/>
        </authorList>
    </citation>
    <scope>NUCLEOTIDE SEQUENCE [LARGE SCALE GENOMIC DNA]</scope>
    <source>
        <strain evidence="1">51987-8</strain>
    </source>
</reference>
<keyword evidence="2" id="KW-1185">Reference proteome</keyword>
<comment type="caution">
    <text evidence="1">The sequence shown here is derived from an EMBL/GenBank/DDBJ whole genome shotgun (WGS) entry which is preliminary data.</text>
</comment>
<dbReference type="AlphaFoldDB" id="A0A369KBD9"/>
<evidence type="ECO:0000313" key="2">
    <source>
        <dbReference type="Proteomes" id="UP000076154"/>
    </source>
</evidence>
<organism evidence="1 2">
    <name type="scientific">Hypsizygus marmoreus</name>
    <name type="common">White beech mushroom</name>
    <name type="synonym">Agaricus marmoreus</name>
    <dbReference type="NCBI Taxonomy" id="39966"/>
    <lineage>
        <taxon>Eukaryota</taxon>
        <taxon>Fungi</taxon>
        <taxon>Dikarya</taxon>
        <taxon>Basidiomycota</taxon>
        <taxon>Agaricomycotina</taxon>
        <taxon>Agaricomycetes</taxon>
        <taxon>Agaricomycetidae</taxon>
        <taxon>Agaricales</taxon>
        <taxon>Tricholomatineae</taxon>
        <taxon>Lyophyllaceae</taxon>
        <taxon>Hypsizygus</taxon>
    </lineage>
</organism>
<dbReference type="Proteomes" id="UP000076154">
    <property type="component" value="Unassembled WGS sequence"/>
</dbReference>
<gene>
    <name evidence="1" type="ORF">Hypma_013806</name>
</gene>